<dbReference type="Gene3D" id="3.90.79.10">
    <property type="entry name" value="Nucleoside Triphosphate Pyrophosphohydrolase"/>
    <property type="match status" value="1"/>
</dbReference>
<evidence type="ECO:0000256" key="5">
    <source>
        <dbReference type="ARBA" id="ARBA00022842"/>
    </source>
</evidence>
<keyword evidence="7" id="KW-0812">Transmembrane</keyword>
<dbReference type="Pfam" id="PF00293">
    <property type="entry name" value="NUDIX"/>
    <property type="match status" value="1"/>
</dbReference>
<keyword evidence="7" id="KW-0472">Membrane</keyword>
<evidence type="ECO:0000259" key="8">
    <source>
        <dbReference type="PROSITE" id="PS51462"/>
    </source>
</evidence>
<keyword evidence="10" id="KW-1185">Reference proteome</keyword>
<keyword evidence="3" id="KW-0479">Metal-binding</keyword>
<dbReference type="Proteomes" id="UP001465755">
    <property type="component" value="Unassembled WGS sequence"/>
</dbReference>
<protein>
    <recommendedName>
        <fullName evidence="8">Nudix hydrolase domain-containing protein</fullName>
    </recommendedName>
</protein>
<dbReference type="FunFam" id="3.90.79.10:FF:000036">
    <property type="entry name" value="Nudix hydrolase 11"/>
    <property type="match status" value="1"/>
</dbReference>
<feature type="domain" description="Nudix hydrolase" evidence="8">
    <location>
        <begin position="20"/>
        <end position="153"/>
    </location>
</feature>
<dbReference type="PROSITE" id="PS51462">
    <property type="entry name" value="NUDIX"/>
    <property type="match status" value="1"/>
</dbReference>
<gene>
    <name evidence="9" type="ORF">WJX73_002113</name>
</gene>
<dbReference type="InterPro" id="IPR015797">
    <property type="entry name" value="NUDIX_hydrolase-like_dom_sf"/>
</dbReference>
<dbReference type="GO" id="GO:0005737">
    <property type="term" value="C:cytoplasm"/>
    <property type="evidence" value="ECO:0007669"/>
    <property type="project" value="UniProtKB-ARBA"/>
</dbReference>
<dbReference type="GO" id="GO:0010945">
    <property type="term" value="F:coenzyme A diphosphatase activity"/>
    <property type="evidence" value="ECO:0007669"/>
    <property type="project" value="InterPro"/>
</dbReference>
<dbReference type="AlphaFoldDB" id="A0AAW1PIZ6"/>
<evidence type="ECO:0000256" key="7">
    <source>
        <dbReference type="SAM" id="Phobius"/>
    </source>
</evidence>
<name>A0AAW1PIZ6_9CHLO</name>
<dbReference type="EMBL" id="JALJOQ010000023">
    <property type="protein sequence ID" value="KAK9808415.1"/>
    <property type="molecule type" value="Genomic_DNA"/>
</dbReference>
<dbReference type="GO" id="GO:0015938">
    <property type="term" value="P:coenzyme A catabolic process"/>
    <property type="evidence" value="ECO:0007669"/>
    <property type="project" value="TreeGrafter"/>
</dbReference>
<keyword evidence="7" id="KW-1133">Transmembrane helix</keyword>
<sequence>MEGIIARLTALQGSHQPVAARRAAVLVPLFEDKAGIVRVLLTRRSSKLSSHQGEVALPGGKCDDADENDIATALREASEEIALPPSAVQVLATMPPCLSKHHLSVTPVLASVPAGLQLVPNMDEVDCIFDMPLENFLQDSPAHRHEDLTWASGIWYRMHFFQFGKFNVWGLTAGILIAVATAAFGRPPAFEAEQPGARPFTDICFDGRRVAYRQQ</sequence>
<keyword evidence="5" id="KW-0460">Magnesium</keyword>
<dbReference type="GO" id="GO:0015937">
    <property type="term" value="P:coenzyme A biosynthetic process"/>
    <property type="evidence" value="ECO:0007669"/>
    <property type="project" value="UniProtKB-ARBA"/>
</dbReference>
<comment type="cofactor">
    <cofactor evidence="1">
        <name>Mn(2+)</name>
        <dbReference type="ChEBI" id="CHEBI:29035"/>
    </cofactor>
</comment>
<evidence type="ECO:0000313" key="10">
    <source>
        <dbReference type="Proteomes" id="UP001465755"/>
    </source>
</evidence>
<dbReference type="NCBIfam" id="NF007980">
    <property type="entry name" value="PRK10707.1"/>
    <property type="match status" value="1"/>
</dbReference>
<organism evidence="9 10">
    <name type="scientific">Symbiochloris irregularis</name>
    <dbReference type="NCBI Taxonomy" id="706552"/>
    <lineage>
        <taxon>Eukaryota</taxon>
        <taxon>Viridiplantae</taxon>
        <taxon>Chlorophyta</taxon>
        <taxon>core chlorophytes</taxon>
        <taxon>Trebouxiophyceae</taxon>
        <taxon>Trebouxiales</taxon>
        <taxon>Trebouxiaceae</taxon>
        <taxon>Symbiochloris</taxon>
    </lineage>
</organism>
<dbReference type="InterPro" id="IPR045121">
    <property type="entry name" value="CoAse"/>
</dbReference>
<evidence type="ECO:0000256" key="1">
    <source>
        <dbReference type="ARBA" id="ARBA00001936"/>
    </source>
</evidence>
<evidence type="ECO:0000256" key="3">
    <source>
        <dbReference type="ARBA" id="ARBA00022723"/>
    </source>
</evidence>
<comment type="cofactor">
    <cofactor evidence="2">
        <name>Mg(2+)</name>
        <dbReference type="ChEBI" id="CHEBI:18420"/>
    </cofactor>
</comment>
<dbReference type="GO" id="GO:0046872">
    <property type="term" value="F:metal ion binding"/>
    <property type="evidence" value="ECO:0007669"/>
    <property type="project" value="UniProtKB-KW"/>
</dbReference>
<accession>A0AAW1PIZ6</accession>
<dbReference type="PANTHER" id="PTHR12992">
    <property type="entry name" value="NUDIX HYDROLASE"/>
    <property type="match status" value="1"/>
</dbReference>
<evidence type="ECO:0000256" key="4">
    <source>
        <dbReference type="ARBA" id="ARBA00022801"/>
    </source>
</evidence>
<evidence type="ECO:0000256" key="2">
    <source>
        <dbReference type="ARBA" id="ARBA00001946"/>
    </source>
</evidence>
<evidence type="ECO:0000256" key="6">
    <source>
        <dbReference type="ARBA" id="ARBA00023211"/>
    </source>
</evidence>
<dbReference type="CDD" id="cd03426">
    <property type="entry name" value="NUDIX_CoAse_Nudt7"/>
    <property type="match status" value="1"/>
</dbReference>
<evidence type="ECO:0000313" key="9">
    <source>
        <dbReference type="EMBL" id="KAK9808415.1"/>
    </source>
</evidence>
<feature type="transmembrane region" description="Helical" evidence="7">
    <location>
        <begin position="166"/>
        <end position="185"/>
    </location>
</feature>
<dbReference type="InterPro" id="IPR000086">
    <property type="entry name" value="NUDIX_hydrolase_dom"/>
</dbReference>
<keyword evidence="6" id="KW-0464">Manganese</keyword>
<proteinExistence type="predicted"/>
<keyword evidence="4" id="KW-0378">Hydrolase</keyword>
<dbReference type="GO" id="GO:0008893">
    <property type="term" value="F:guanosine-3',5'-bis(diphosphate) 3'-diphosphatase activity"/>
    <property type="evidence" value="ECO:0007669"/>
    <property type="project" value="UniProtKB-ARBA"/>
</dbReference>
<comment type="caution">
    <text evidence="9">The sequence shown here is derived from an EMBL/GenBank/DDBJ whole genome shotgun (WGS) entry which is preliminary data.</text>
</comment>
<reference evidence="9 10" key="1">
    <citation type="journal article" date="2024" name="Nat. Commun.">
        <title>Phylogenomics reveals the evolutionary origins of lichenization in chlorophyte algae.</title>
        <authorList>
            <person name="Puginier C."/>
            <person name="Libourel C."/>
            <person name="Otte J."/>
            <person name="Skaloud P."/>
            <person name="Haon M."/>
            <person name="Grisel S."/>
            <person name="Petersen M."/>
            <person name="Berrin J.G."/>
            <person name="Delaux P.M."/>
            <person name="Dal Grande F."/>
            <person name="Keller J."/>
        </authorList>
    </citation>
    <scope>NUCLEOTIDE SEQUENCE [LARGE SCALE GENOMIC DNA]</scope>
    <source>
        <strain evidence="9 10">SAG 2036</strain>
    </source>
</reference>
<dbReference type="SUPFAM" id="SSF55811">
    <property type="entry name" value="Nudix"/>
    <property type="match status" value="1"/>
</dbReference>
<dbReference type="PANTHER" id="PTHR12992:SF24">
    <property type="entry name" value="PEROXISOMAL COENZYME A DIPHOSPHATASE NUDT7"/>
    <property type="match status" value="1"/>
</dbReference>